<dbReference type="AlphaFoldDB" id="A0AA39MDQ9"/>
<dbReference type="Proteomes" id="UP001175226">
    <property type="component" value="Unassembled WGS sequence"/>
</dbReference>
<gene>
    <name evidence="1" type="ORF">EV421DRAFT_2025495</name>
</gene>
<sequence>MPKDMSTFRHRSYSQYRAGRISCLPPPMMEDEDEMDSDSSWELEDETSISEFPAENGEVLNFSAAINEYLLKKDPAVDIVVTHDEDWMDIIQVYQEDKGMNRNGSWCQIQEALDAKYSPDTQESLCRRATMSTLF</sequence>
<evidence type="ECO:0000313" key="1">
    <source>
        <dbReference type="EMBL" id="KAK0429979.1"/>
    </source>
</evidence>
<comment type="caution">
    <text evidence="1">The sequence shown here is derived from an EMBL/GenBank/DDBJ whole genome shotgun (WGS) entry which is preliminary data.</text>
</comment>
<organism evidence="1 2">
    <name type="scientific">Armillaria borealis</name>
    <dbReference type="NCBI Taxonomy" id="47425"/>
    <lineage>
        <taxon>Eukaryota</taxon>
        <taxon>Fungi</taxon>
        <taxon>Dikarya</taxon>
        <taxon>Basidiomycota</taxon>
        <taxon>Agaricomycotina</taxon>
        <taxon>Agaricomycetes</taxon>
        <taxon>Agaricomycetidae</taxon>
        <taxon>Agaricales</taxon>
        <taxon>Marasmiineae</taxon>
        <taxon>Physalacriaceae</taxon>
        <taxon>Armillaria</taxon>
    </lineage>
</organism>
<dbReference type="EMBL" id="JAUEPT010000182">
    <property type="protein sequence ID" value="KAK0429979.1"/>
    <property type="molecule type" value="Genomic_DNA"/>
</dbReference>
<name>A0AA39MDQ9_9AGAR</name>
<reference evidence="1" key="1">
    <citation type="submission" date="2023-06" db="EMBL/GenBank/DDBJ databases">
        <authorList>
            <consortium name="Lawrence Berkeley National Laboratory"/>
            <person name="Ahrendt S."/>
            <person name="Sahu N."/>
            <person name="Indic B."/>
            <person name="Wong-Bajracharya J."/>
            <person name="Merenyi Z."/>
            <person name="Ke H.-M."/>
            <person name="Monk M."/>
            <person name="Kocsube S."/>
            <person name="Drula E."/>
            <person name="Lipzen A."/>
            <person name="Balint B."/>
            <person name="Henrissat B."/>
            <person name="Andreopoulos B."/>
            <person name="Martin F.M."/>
            <person name="Harder C.B."/>
            <person name="Rigling D."/>
            <person name="Ford K.L."/>
            <person name="Foster G.D."/>
            <person name="Pangilinan J."/>
            <person name="Papanicolaou A."/>
            <person name="Barry K."/>
            <person name="LaButti K."/>
            <person name="Viragh M."/>
            <person name="Koriabine M."/>
            <person name="Yan M."/>
            <person name="Riley R."/>
            <person name="Champramary S."/>
            <person name="Plett K.L."/>
            <person name="Tsai I.J."/>
            <person name="Slot J."/>
            <person name="Sipos G."/>
            <person name="Plett J."/>
            <person name="Nagy L.G."/>
            <person name="Grigoriev I.V."/>
        </authorList>
    </citation>
    <scope>NUCLEOTIDE SEQUENCE</scope>
    <source>
        <strain evidence="1">FPL87.14</strain>
    </source>
</reference>
<proteinExistence type="predicted"/>
<keyword evidence="2" id="KW-1185">Reference proteome</keyword>
<protein>
    <submittedName>
        <fullName evidence="1">Uncharacterized protein</fullName>
    </submittedName>
</protein>
<evidence type="ECO:0000313" key="2">
    <source>
        <dbReference type="Proteomes" id="UP001175226"/>
    </source>
</evidence>
<accession>A0AA39MDQ9</accession>